<dbReference type="EMBL" id="JARMAB010000052">
    <property type="protein sequence ID" value="MED1206110.1"/>
    <property type="molecule type" value="Genomic_DNA"/>
</dbReference>
<evidence type="ECO:0000313" key="2">
    <source>
        <dbReference type="Proteomes" id="UP001341444"/>
    </source>
</evidence>
<gene>
    <name evidence="1" type="ORF">P4T90_24180</name>
</gene>
<dbReference type="Proteomes" id="UP001341444">
    <property type="component" value="Unassembled WGS sequence"/>
</dbReference>
<proteinExistence type="predicted"/>
<keyword evidence="2" id="KW-1185">Reference proteome</keyword>
<protein>
    <submittedName>
        <fullName evidence="1">Uncharacterized protein</fullName>
    </submittedName>
</protein>
<dbReference type="RefSeq" id="WP_066265391.1">
    <property type="nucleotide sequence ID" value="NZ_JARMAB010000052.1"/>
</dbReference>
<accession>A0ABU6MN31</accession>
<evidence type="ECO:0000313" key="1">
    <source>
        <dbReference type="EMBL" id="MED1206110.1"/>
    </source>
</evidence>
<sequence>MDRKVKTSDNFKGKSSYKIGEDVVGVRATICGKNGKEELGRVVYKRKPEYGYDPYEKRT</sequence>
<name>A0ABU6MN31_9BACI</name>
<organism evidence="1 2">
    <name type="scientific">Heyndrickxia acidicola</name>
    <dbReference type="NCBI Taxonomy" id="209389"/>
    <lineage>
        <taxon>Bacteria</taxon>
        <taxon>Bacillati</taxon>
        <taxon>Bacillota</taxon>
        <taxon>Bacilli</taxon>
        <taxon>Bacillales</taxon>
        <taxon>Bacillaceae</taxon>
        <taxon>Heyndrickxia</taxon>
    </lineage>
</organism>
<comment type="caution">
    <text evidence="1">The sequence shown here is derived from an EMBL/GenBank/DDBJ whole genome shotgun (WGS) entry which is preliminary data.</text>
</comment>
<reference evidence="1 2" key="1">
    <citation type="submission" date="2023-03" db="EMBL/GenBank/DDBJ databases">
        <title>Bacillus Genome Sequencing.</title>
        <authorList>
            <person name="Dunlap C."/>
        </authorList>
    </citation>
    <scope>NUCLEOTIDE SEQUENCE [LARGE SCALE GENOMIC DNA]</scope>
    <source>
        <strain evidence="1 2">B-23453</strain>
    </source>
</reference>